<dbReference type="Pfam" id="PF00932">
    <property type="entry name" value="LTD"/>
    <property type="match status" value="1"/>
</dbReference>
<dbReference type="RefSeq" id="WP_398275565.1">
    <property type="nucleotide sequence ID" value="NZ_JBITLV010000001.1"/>
</dbReference>
<name>A0ABW8AIR3_9ACTN</name>
<feature type="domain" description="LTD" evidence="2">
    <location>
        <begin position="22"/>
        <end position="146"/>
    </location>
</feature>
<gene>
    <name evidence="3" type="ORF">ACIB24_04170</name>
</gene>
<protein>
    <submittedName>
        <fullName evidence="3">Lamin tail domain-containing protein</fullName>
    </submittedName>
</protein>
<keyword evidence="4" id="KW-1185">Reference proteome</keyword>
<dbReference type="InterPro" id="IPR001322">
    <property type="entry name" value="Lamin_tail_dom"/>
</dbReference>
<reference evidence="3 4" key="1">
    <citation type="submission" date="2024-10" db="EMBL/GenBank/DDBJ databases">
        <title>The Natural Products Discovery Center: Release of the First 8490 Sequenced Strains for Exploring Actinobacteria Biosynthetic Diversity.</title>
        <authorList>
            <person name="Kalkreuter E."/>
            <person name="Kautsar S.A."/>
            <person name="Yang D."/>
            <person name="Bader C.D."/>
            <person name="Teijaro C.N."/>
            <person name="Fluegel L."/>
            <person name="Davis C.M."/>
            <person name="Simpson J.R."/>
            <person name="Lauterbach L."/>
            <person name="Steele A.D."/>
            <person name="Gui C."/>
            <person name="Meng S."/>
            <person name="Li G."/>
            <person name="Viehrig K."/>
            <person name="Ye F."/>
            <person name="Su P."/>
            <person name="Kiefer A.F."/>
            <person name="Nichols A."/>
            <person name="Cepeda A.J."/>
            <person name="Yan W."/>
            <person name="Fan B."/>
            <person name="Jiang Y."/>
            <person name="Adhikari A."/>
            <person name="Zheng C.-J."/>
            <person name="Schuster L."/>
            <person name="Cowan T.M."/>
            <person name="Smanski M.J."/>
            <person name="Chevrette M.G."/>
            <person name="De Carvalho L.P.S."/>
            <person name="Shen B."/>
        </authorList>
    </citation>
    <scope>NUCLEOTIDE SEQUENCE [LARGE SCALE GENOMIC DNA]</scope>
    <source>
        <strain evidence="3 4">NPDC049639</strain>
    </source>
</reference>
<dbReference type="Gene3D" id="2.60.40.1260">
    <property type="entry name" value="Lamin Tail domain"/>
    <property type="match status" value="1"/>
</dbReference>
<dbReference type="Proteomes" id="UP001612915">
    <property type="component" value="Unassembled WGS sequence"/>
</dbReference>
<proteinExistence type="predicted"/>
<dbReference type="EMBL" id="JBITLV010000001">
    <property type="protein sequence ID" value="MFI7586249.1"/>
    <property type="molecule type" value="Genomic_DNA"/>
</dbReference>
<dbReference type="PROSITE" id="PS51841">
    <property type="entry name" value="LTD"/>
    <property type="match status" value="1"/>
</dbReference>
<feature type="signal peptide" evidence="1">
    <location>
        <begin position="1"/>
        <end position="28"/>
    </location>
</feature>
<keyword evidence="1" id="KW-0732">Signal</keyword>
<accession>A0ABW8AIR3</accession>
<organism evidence="3 4">
    <name type="scientific">Spongisporangium articulatum</name>
    <dbReference type="NCBI Taxonomy" id="3362603"/>
    <lineage>
        <taxon>Bacteria</taxon>
        <taxon>Bacillati</taxon>
        <taxon>Actinomycetota</taxon>
        <taxon>Actinomycetes</taxon>
        <taxon>Kineosporiales</taxon>
        <taxon>Kineosporiaceae</taxon>
        <taxon>Spongisporangium</taxon>
    </lineage>
</organism>
<dbReference type="InterPro" id="IPR036415">
    <property type="entry name" value="Lamin_tail_dom_sf"/>
</dbReference>
<evidence type="ECO:0000256" key="1">
    <source>
        <dbReference type="SAM" id="SignalP"/>
    </source>
</evidence>
<feature type="chain" id="PRO_5046402345" evidence="1">
    <location>
        <begin position="29"/>
        <end position="151"/>
    </location>
</feature>
<comment type="caution">
    <text evidence="3">The sequence shown here is derived from an EMBL/GenBank/DDBJ whole genome shotgun (WGS) entry which is preliminary data.</text>
</comment>
<dbReference type="SUPFAM" id="SSF74853">
    <property type="entry name" value="Lamin A/C globular tail domain"/>
    <property type="match status" value="1"/>
</dbReference>
<sequence length="151" mass="16743">MRKYIVVLATTALASTALLAVGVPSAEAASKLQITKVKYDSDGSDAPVTNKKLNDEWVRITNTDDRTRTLTHWTLRDASNHVYTFPTFTLDAGERVWVHTGSGTDTAHHLYQNRGYYVWNNTSDTAKLRNTSGTGGDTCSWTTSDDSPYYC</sequence>
<evidence type="ECO:0000313" key="3">
    <source>
        <dbReference type="EMBL" id="MFI7586249.1"/>
    </source>
</evidence>
<evidence type="ECO:0000313" key="4">
    <source>
        <dbReference type="Proteomes" id="UP001612915"/>
    </source>
</evidence>
<evidence type="ECO:0000259" key="2">
    <source>
        <dbReference type="PROSITE" id="PS51841"/>
    </source>
</evidence>